<reference evidence="1 2" key="1">
    <citation type="submission" date="2020-04" db="EMBL/GenBank/DDBJ databases">
        <authorList>
            <person name="Hogendoorn C."/>
        </authorList>
    </citation>
    <scope>NUCLEOTIDE SEQUENCE [LARGE SCALE GENOMIC DNA]</scope>
    <source>
        <strain evidence="1">COOX1</strain>
    </source>
</reference>
<evidence type="ECO:0000313" key="2">
    <source>
        <dbReference type="Proteomes" id="UP000502196"/>
    </source>
</evidence>
<dbReference type="AlphaFoldDB" id="A0A6F9E868"/>
<dbReference type="Proteomes" id="UP000502196">
    <property type="component" value="Chromosome"/>
</dbReference>
<accession>A0A6F9E868</accession>
<proteinExistence type="predicted"/>
<evidence type="ECO:0000313" key="1">
    <source>
        <dbReference type="EMBL" id="CAB3393028.1"/>
    </source>
</evidence>
<gene>
    <name evidence="1" type="ORF">COOX1_1705</name>
</gene>
<dbReference type="EMBL" id="LR792683">
    <property type="protein sequence ID" value="CAB3393028.1"/>
    <property type="molecule type" value="Genomic_DNA"/>
</dbReference>
<sequence>MREESGGSGGCVDTQITAAVTWEREIAPFLWVCRKACACGSNPEEVREACGMKLCTRTGAESGPGASS</sequence>
<name>A0A6F9E868_9BACL</name>
<protein>
    <submittedName>
        <fullName evidence="1">Uncharacterized protein</fullName>
    </submittedName>
</protein>
<organism evidence="1 2">
    <name type="scientific">Kyrpidia spormannii</name>
    <dbReference type="NCBI Taxonomy" id="2055160"/>
    <lineage>
        <taxon>Bacteria</taxon>
        <taxon>Bacillati</taxon>
        <taxon>Bacillota</taxon>
        <taxon>Bacilli</taxon>
        <taxon>Bacillales</taxon>
        <taxon>Alicyclobacillaceae</taxon>
        <taxon>Kyrpidia</taxon>
    </lineage>
</organism>